<evidence type="ECO:0000259" key="1">
    <source>
        <dbReference type="Pfam" id="PF26312"/>
    </source>
</evidence>
<protein>
    <recommendedName>
        <fullName evidence="1">DUF8083 domain-containing protein</fullName>
    </recommendedName>
</protein>
<accession>A0A3N3ZR77</accession>
<dbReference type="Proteomes" id="UP000270616">
    <property type="component" value="Unassembled WGS sequence"/>
</dbReference>
<gene>
    <name evidence="2" type="ORF">EDL96_10850</name>
</gene>
<comment type="caution">
    <text evidence="2">The sequence shown here is derived from an EMBL/GenBank/DDBJ whole genome shotgun (WGS) entry which is preliminary data.</text>
</comment>
<dbReference type="AlphaFoldDB" id="A0A3N3ZR77"/>
<dbReference type="OrthoDB" id="4961314at2"/>
<proteinExistence type="predicted"/>
<sequence>MAPLLNAGTAWRGATGVSQRFSLRVYVAARDLDDVYTPLVRTAVSPEVGAATQLAEELARLAAQEDGALPPTNEALWTLSFSTAPRGRRELLSDAADFPVYHPPQRLRRTMQLVAPPEQQKSHPLITLLLSEDEIRDKGRTAEPEHFLPLYARESDWTVPVSWFALFSDEDRAPLDQDGEISHRLAVPADVAARRASWGAKVLAHSGNDDLQELGEDLSRLSRWAGAFSPTALICLHYGSIADGLQPDESPRDLDDALHMIEDGDVEDAGVAFRRLMMRWMPLAHLEHAS</sequence>
<name>A0A3N3ZR77_9MICC</name>
<dbReference type="Pfam" id="PF26312">
    <property type="entry name" value="DUF8083"/>
    <property type="match status" value="1"/>
</dbReference>
<feature type="domain" description="DUF8083" evidence="1">
    <location>
        <begin position="21"/>
        <end position="287"/>
    </location>
</feature>
<dbReference type="EMBL" id="RKMF01000014">
    <property type="protein sequence ID" value="ROZ62184.1"/>
    <property type="molecule type" value="Genomic_DNA"/>
</dbReference>
<evidence type="ECO:0000313" key="2">
    <source>
        <dbReference type="EMBL" id="ROZ62184.1"/>
    </source>
</evidence>
<keyword evidence="3" id="KW-1185">Reference proteome</keyword>
<reference evidence="2 3" key="1">
    <citation type="submission" date="2018-10" db="EMBL/GenBank/DDBJ databases">
        <title>Kocuria sp. M5W7-7, whole genome shotgun sequence.</title>
        <authorList>
            <person name="Tuo L."/>
        </authorList>
    </citation>
    <scope>NUCLEOTIDE SEQUENCE [LARGE SCALE GENOMIC DNA]</scope>
    <source>
        <strain evidence="2 3">M5W7-7</strain>
    </source>
</reference>
<dbReference type="RefSeq" id="WP_123826020.1">
    <property type="nucleotide sequence ID" value="NZ_RKMF01000014.1"/>
</dbReference>
<dbReference type="InterPro" id="IPR058396">
    <property type="entry name" value="DUF8083"/>
</dbReference>
<organism evidence="2 3">
    <name type="scientific">Kocuria soli</name>
    <dbReference type="NCBI Taxonomy" id="2485125"/>
    <lineage>
        <taxon>Bacteria</taxon>
        <taxon>Bacillati</taxon>
        <taxon>Actinomycetota</taxon>
        <taxon>Actinomycetes</taxon>
        <taxon>Micrococcales</taxon>
        <taxon>Micrococcaceae</taxon>
        <taxon>Kocuria</taxon>
    </lineage>
</organism>
<evidence type="ECO:0000313" key="3">
    <source>
        <dbReference type="Proteomes" id="UP000270616"/>
    </source>
</evidence>